<accession>A0A8H3EQC4</accession>
<proteinExistence type="predicted"/>
<comment type="caution">
    <text evidence="3">The sequence shown here is derived from an EMBL/GenBank/DDBJ whole genome shotgun (WGS) entry which is preliminary data.</text>
</comment>
<evidence type="ECO:0000313" key="4">
    <source>
        <dbReference type="Proteomes" id="UP000664169"/>
    </source>
</evidence>
<keyword evidence="2" id="KW-0472">Membrane</keyword>
<reference evidence="3" key="1">
    <citation type="submission" date="2021-03" db="EMBL/GenBank/DDBJ databases">
        <authorList>
            <person name="Tagirdzhanova G."/>
        </authorList>
    </citation>
    <scope>NUCLEOTIDE SEQUENCE</scope>
</reference>
<dbReference type="AlphaFoldDB" id="A0A8H3EQC4"/>
<dbReference type="Pfam" id="PF06687">
    <property type="entry name" value="SUR7"/>
    <property type="match status" value="1"/>
</dbReference>
<dbReference type="InterPro" id="IPR052413">
    <property type="entry name" value="SUR7_domain"/>
</dbReference>
<dbReference type="GO" id="GO:0031505">
    <property type="term" value="P:fungal-type cell wall organization"/>
    <property type="evidence" value="ECO:0007669"/>
    <property type="project" value="TreeGrafter"/>
</dbReference>
<dbReference type="Proteomes" id="UP000664169">
    <property type="component" value="Unassembled WGS sequence"/>
</dbReference>
<dbReference type="PANTHER" id="PTHR28019">
    <property type="entry name" value="CELL MEMBRANE PROTEIN YLR413W-RELATED"/>
    <property type="match status" value="1"/>
</dbReference>
<sequence>MSSGPIYNAVRASHSTGVHQVSPTQSNFSGSTANTLSKGDLQDATRHRKGFAVFTSVLFAIATIFLVILQIGNVSNFQVLGELFMFKIDVSNIIPSSATTNTKSQNSTARSIGLHDFYQVGLWNFCEGYNDIGITACSTPSVMFWFNPVQLIQDELLAGATVSLPSEVTDYLAVLQKASHVMFGMFFATTISSFILIFLTPTSVYSKASSIPVAFLAFLSGLCTLIGAGISAGIWTILRNQINAYASDINIVPTIGSKMMIFAFIAAGCALIGGVGQLGLTCCGTSRRDIKTGRRVGRRQRNQQEKYIAPLEENPALRRRWWGSVSH</sequence>
<dbReference type="InterPro" id="IPR009571">
    <property type="entry name" value="SUR7/Rim9-like_fungi"/>
</dbReference>
<dbReference type="OrthoDB" id="2327445at2759"/>
<feature type="transmembrane region" description="Helical" evidence="2">
    <location>
        <begin position="51"/>
        <end position="69"/>
    </location>
</feature>
<feature type="transmembrane region" description="Helical" evidence="2">
    <location>
        <begin position="181"/>
        <end position="199"/>
    </location>
</feature>
<evidence type="ECO:0000256" key="2">
    <source>
        <dbReference type="SAM" id="Phobius"/>
    </source>
</evidence>
<dbReference type="EMBL" id="CAJPDQ010000006">
    <property type="protein sequence ID" value="CAF9910759.1"/>
    <property type="molecule type" value="Genomic_DNA"/>
</dbReference>
<gene>
    <name evidence="3" type="ORF">GOMPHAMPRED_007168</name>
</gene>
<dbReference type="PANTHER" id="PTHR28019:SF2">
    <property type="entry name" value="CELL MEMBRANE PROTEIN YLR413W-RELATED"/>
    <property type="match status" value="1"/>
</dbReference>
<organism evidence="3 4">
    <name type="scientific">Gomphillus americanus</name>
    <dbReference type="NCBI Taxonomy" id="1940652"/>
    <lineage>
        <taxon>Eukaryota</taxon>
        <taxon>Fungi</taxon>
        <taxon>Dikarya</taxon>
        <taxon>Ascomycota</taxon>
        <taxon>Pezizomycotina</taxon>
        <taxon>Lecanoromycetes</taxon>
        <taxon>OSLEUM clade</taxon>
        <taxon>Ostropomycetidae</taxon>
        <taxon>Ostropales</taxon>
        <taxon>Graphidaceae</taxon>
        <taxon>Gomphilloideae</taxon>
        <taxon>Gomphillus</taxon>
    </lineage>
</organism>
<keyword evidence="2" id="KW-0812">Transmembrane</keyword>
<protein>
    <submittedName>
        <fullName evidence="3">Uncharacterized protein</fullName>
    </submittedName>
</protein>
<feature type="transmembrane region" description="Helical" evidence="2">
    <location>
        <begin position="211"/>
        <end position="238"/>
    </location>
</feature>
<dbReference type="GO" id="GO:0051285">
    <property type="term" value="C:cell cortex of cell tip"/>
    <property type="evidence" value="ECO:0007669"/>
    <property type="project" value="TreeGrafter"/>
</dbReference>
<keyword evidence="2" id="KW-1133">Transmembrane helix</keyword>
<evidence type="ECO:0000256" key="1">
    <source>
        <dbReference type="SAM" id="MobiDB-lite"/>
    </source>
</evidence>
<feature type="transmembrane region" description="Helical" evidence="2">
    <location>
        <begin position="259"/>
        <end position="280"/>
    </location>
</feature>
<feature type="region of interest" description="Disordered" evidence="1">
    <location>
        <begin position="14"/>
        <end position="33"/>
    </location>
</feature>
<keyword evidence="4" id="KW-1185">Reference proteome</keyword>
<dbReference type="GO" id="GO:0005886">
    <property type="term" value="C:plasma membrane"/>
    <property type="evidence" value="ECO:0007669"/>
    <property type="project" value="InterPro"/>
</dbReference>
<name>A0A8H3EQC4_9LECA</name>
<evidence type="ECO:0000313" key="3">
    <source>
        <dbReference type="EMBL" id="CAF9910759.1"/>
    </source>
</evidence>